<evidence type="ECO:0000256" key="3">
    <source>
        <dbReference type="ARBA" id="ARBA00023125"/>
    </source>
</evidence>
<sequence length="212" mass="24803">MSKYIPNLYEALFVTTEYRRTIERIARKHTLGTSISWEDAAQTAYIKVWQSTQVGKFGKQELQQFYHWAAKVAKNAIIDLVRKEKHQNYQSLDQDLPGTDLSLLDTVADDFDLLSAVEFKDLLLRTIEAIKQLEQNYPTRRYLKLWQGLKQGKTESEIATEFGVTQSTISKRKKELCQRVAQMLGLFEAENVKQELQARQLLKERQRSDTRW</sequence>
<feature type="domain" description="RNA polymerase sigma-70 region 2" evidence="5">
    <location>
        <begin position="16"/>
        <end position="85"/>
    </location>
</feature>
<organism evidence="6 7">
    <name type="scientific">Iningainema tapete BLCC-T55</name>
    <dbReference type="NCBI Taxonomy" id="2748662"/>
    <lineage>
        <taxon>Bacteria</taxon>
        <taxon>Bacillati</taxon>
        <taxon>Cyanobacteriota</taxon>
        <taxon>Cyanophyceae</taxon>
        <taxon>Nostocales</taxon>
        <taxon>Scytonemataceae</taxon>
        <taxon>Iningainema tapete</taxon>
    </lineage>
</organism>
<evidence type="ECO:0000259" key="5">
    <source>
        <dbReference type="Pfam" id="PF04542"/>
    </source>
</evidence>
<dbReference type="Pfam" id="PF04542">
    <property type="entry name" value="Sigma70_r2"/>
    <property type="match status" value="1"/>
</dbReference>
<dbReference type="RefSeq" id="WP_190834709.1">
    <property type="nucleotide sequence ID" value="NZ_CAWPPI010000085.1"/>
</dbReference>
<dbReference type="GO" id="GO:0006352">
    <property type="term" value="P:DNA-templated transcription initiation"/>
    <property type="evidence" value="ECO:0007669"/>
    <property type="project" value="InterPro"/>
</dbReference>
<evidence type="ECO:0000256" key="2">
    <source>
        <dbReference type="ARBA" id="ARBA00023082"/>
    </source>
</evidence>
<dbReference type="NCBIfam" id="TIGR02937">
    <property type="entry name" value="sigma70-ECF"/>
    <property type="match status" value="1"/>
</dbReference>
<dbReference type="PANTHER" id="PTHR30385:SF7">
    <property type="entry name" value="RNA POLYMERASE SIGMA FACTOR FLIA"/>
    <property type="match status" value="1"/>
</dbReference>
<dbReference type="Proteomes" id="UP000629098">
    <property type="component" value="Unassembled WGS sequence"/>
</dbReference>
<keyword evidence="4" id="KW-0804">Transcription</keyword>
<evidence type="ECO:0000313" key="6">
    <source>
        <dbReference type="EMBL" id="MBD2775797.1"/>
    </source>
</evidence>
<comment type="caution">
    <text evidence="6">The sequence shown here is derived from an EMBL/GenBank/DDBJ whole genome shotgun (WGS) entry which is preliminary data.</text>
</comment>
<dbReference type="Gene3D" id="1.10.1740.10">
    <property type="match status" value="1"/>
</dbReference>
<accession>A0A8J6XMC7</accession>
<dbReference type="AlphaFoldDB" id="A0A8J6XMC7"/>
<keyword evidence="3" id="KW-0238">DNA-binding</keyword>
<reference evidence="6" key="1">
    <citation type="submission" date="2020-09" db="EMBL/GenBank/DDBJ databases">
        <title>Iningainema tapete sp. nov. (Scytonemataceae, Cyanobacteria) from greenhouses in central Florida (USA) produces two types of nodularin with biosynthetic potential for microcystin-LR and anabaenopeptins.</title>
        <authorList>
            <person name="Berthold D.E."/>
            <person name="Lefler F.W."/>
            <person name="Huang I.-S."/>
            <person name="Abdulla H."/>
            <person name="Zimba P.V."/>
            <person name="Laughinghouse H.D. IV."/>
        </authorList>
    </citation>
    <scope>NUCLEOTIDE SEQUENCE</scope>
    <source>
        <strain evidence="6">BLCCT55</strain>
    </source>
</reference>
<gene>
    <name evidence="6" type="ORF">ICL16_27995</name>
</gene>
<dbReference type="GO" id="GO:0016987">
    <property type="term" value="F:sigma factor activity"/>
    <property type="evidence" value="ECO:0007669"/>
    <property type="project" value="UniProtKB-KW"/>
</dbReference>
<keyword evidence="7" id="KW-1185">Reference proteome</keyword>
<evidence type="ECO:0000256" key="1">
    <source>
        <dbReference type="ARBA" id="ARBA00023015"/>
    </source>
</evidence>
<dbReference type="InterPro" id="IPR013325">
    <property type="entry name" value="RNA_pol_sigma_r2"/>
</dbReference>
<evidence type="ECO:0000313" key="7">
    <source>
        <dbReference type="Proteomes" id="UP000629098"/>
    </source>
</evidence>
<evidence type="ECO:0000256" key="4">
    <source>
        <dbReference type="ARBA" id="ARBA00023163"/>
    </source>
</evidence>
<name>A0A8J6XMC7_9CYAN</name>
<keyword evidence="2" id="KW-0731">Sigma factor</keyword>
<proteinExistence type="predicted"/>
<keyword evidence="1" id="KW-0805">Transcription regulation</keyword>
<dbReference type="SUPFAM" id="SSF88946">
    <property type="entry name" value="Sigma2 domain of RNA polymerase sigma factors"/>
    <property type="match status" value="1"/>
</dbReference>
<dbReference type="InterPro" id="IPR007627">
    <property type="entry name" value="RNA_pol_sigma70_r2"/>
</dbReference>
<dbReference type="GO" id="GO:0003677">
    <property type="term" value="F:DNA binding"/>
    <property type="evidence" value="ECO:0007669"/>
    <property type="project" value="UniProtKB-KW"/>
</dbReference>
<protein>
    <submittedName>
        <fullName evidence="6">Sigma-70 family RNA polymerase sigma factor</fullName>
    </submittedName>
</protein>
<dbReference type="InterPro" id="IPR014284">
    <property type="entry name" value="RNA_pol_sigma-70_dom"/>
</dbReference>
<dbReference type="PANTHER" id="PTHR30385">
    <property type="entry name" value="SIGMA FACTOR F FLAGELLAR"/>
    <property type="match status" value="1"/>
</dbReference>
<dbReference type="EMBL" id="JACXAE010000085">
    <property type="protein sequence ID" value="MBD2775797.1"/>
    <property type="molecule type" value="Genomic_DNA"/>
</dbReference>